<sequence>MSFFVNTFLSFKKLFYLKYYILSCFFVTLIV</sequence>
<keyword evidence="1" id="KW-0472">Membrane</keyword>
<keyword evidence="1" id="KW-0812">Transmembrane</keyword>
<accession>A0AA49X3C1</accession>
<keyword evidence="1" id="KW-1133">Transmembrane helix</keyword>
<name>A0AA49X3C1_9VIRU</name>
<organism evidence="2">
    <name type="scientific">Firmicutes phage HS16</name>
    <dbReference type="NCBI Taxonomy" id="3056394"/>
    <lineage>
        <taxon>Viruses</taxon>
    </lineage>
</organism>
<reference evidence="2" key="1">
    <citation type="submission" date="2023-04" db="EMBL/GenBank/DDBJ databases">
        <title>The human skin virome in hidradenitis suppurativa patients.</title>
        <authorList>
            <person name="Jansen D."/>
        </authorList>
    </citation>
    <scope>NUCLEOTIDE SEQUENCE</scope>
    <source>
        <strain evidence="2">VC4_HSPhageA</strain>
    </source>
</reference>
<protein>
    <submittedName>
        <fullName evidence="2">Uncharacterized protein</fullName>
    </submittedName>
</protein>
<evidence type="ECO:0000256" key="1">
    <source>
        <dbReference type="SAM" id="Phobius"/>
    </source>
</evidence>
<feature type="transmembrane region" description="Helical" evidence="1">
    <location>
        <begin position="14"/>
        <end position="30"/>
    </location>
</feature>
<dbReference type="EMBL" id="OQ890324">
    <property type="protein sequence ID" value="WLJ26276.1"/>
    <property type="molecule type" value="Genomic_DNA"/>
</dbReference>
<evidence type="ECO:0000313" key="2">
    <source>
        <dbReference type="EMBL" id="WLJ26276.1"/>
    </source>
</evidence>
<proteinExistence type="predicted"/>